<evidence type="ECO:0000313" key="1">
    <source>
        <dbReference type="EMBL" id="KON84275.1"/>
    </source>
</evidence>
<dbReference type="OrthoDB" id="1901795at2"/>
<evidence type="ECO:0000313" key="3">
    <source>
        <dbReference type="Proteomes" id="UP000037269"/>
    </source>
</evidence>
<evidence type="ECO:0008006" key="5">
    <source>
        <dbReference type="Google" id="ProtNLM"/>
    </source>
</evidence>
<gene>
    <name evidence="1" type="ORF">AF333_30550</name>
    <name evidence="2" type="ORF">SAMN04487909_108124</name>
</gene>
<proteinExistence type="predicted"/>
<protein>
    <recommendedName>
        <fullName evidence="5">Phage minor structural protein GP20</fullName>
    </recommendedName>
</protein>
<evidence type="ECO:0000313" key="2">
    <source>
        <dbReference type="EMBL" id="SDI83899.1"/>
    </source>
</evidence>
<dbReference type="STRING" id="47500.AF333_30550"/>
<dbReference type="RefSeq" id="WP_043065753.1">
    <property type="nucleotide sequence ID" value="NZ_BJOA01000242.1"/>
</dbReference>
<reference evidence="2 4" key="2">
    <citation type="submission" date="2016-10" db="EMBL/GenBank/DDBJ databases">
        <authorList>
            <person name="de Groot N.N."/>
        </authorList>
    </citation>
    <scope>NUCLEOTIDE SEQUENCE [LARGE SCALE GENOMIC DNA]</scope>
    <source>
        <strain evidence="2 4">DSM 2895</strain>
    </source>
</reference>
<organism evidence="1 3">
    <name type="scientific">Aneurinibacillus migulanus</name>
    <name type="common">Bacillus migulanus</name>
    <dbReference type="NCBI Taxonomy" id="47500"/>
    <lineage>
        <taxon>Bacteria</taxon>
        <taxon>Bacillati</taxon>
        <taxon>Bacillota</taxon>
        <taxon>Bacilli</taxon>
        <taxon>Bacillales</taxon>
        <taxon>Paenibacillaceae</taxon>
        <taxon>Aneurinibacillus group</taxon>
        <taxon>Aneurinibacillus</taxon>
    </lineage>
</organism>
<keyword evidence="3" id="KW-1185">Reference proteome</keyword>
<reference evidence="1 3" key="1">
    <citation type="submission" date="2015-07" db="EMBL/GenBank/DDBJ databases">
        <title>Fjat-14205 dsm 2895.</title>
        <authorList>
            <person name="Liu B."/>
            <person name="Wang J."/>
            <person name="Zhu Y."/>
            <person name="Liu G."/>
            <person name="Chen Q."/>
            <person name="Chen Z."/>
            <person name="Lan J."/>
            <person name="Che J."/>
            <person name="Ge C."/>
            <person name="Shi H."/>
            <person name="Pan Z."/>
            <person name="Liu X."/>
        </authorList>
    </citation>
    <scope>NUCLEOTIDE SEQUENCE [LARGE SCALE GENOMIC DNA]</scope>
    <source>
        <strain evidence="1 3">DSM 2895</strain>
    </source>
</reference>
<accession>A0A0M0G364</accession>
<evidence type="ECO:0000313" key="4">
    <source>
        <dbReference type="Proteomes" id="UP000182836"/>
    </source>
</evidence>
<dbReference type="EMBL" id="LGUG01000013">
    <property type="protein sequence ID" value="KON84275.1"/>
    <property type="molecule type" value="Genomic_DNA"/>
</dbReference>
<dbReference type="EMBL" id="FNED01000008">
    <property type="protein sequence ID" value="SDI83899.1"/>
    <property type="molecule type" value="Genomic_DNA"/>
</dbReference>
<dbReference type="Proteomes" id="UP000182836">
    <property type="component" value="Unassembled WGS sequence"/>
</dbReference>
<sequence length="215" mass="24157">MNLEEIKKFLEENKDNAEVQTFLKGLKSVSMDDVKAFLEGNEEGKKFLQSEKDSYVTKAIETWKKNNLQKLVDEEVSKKFPTETPEQKAIKDLQEKLDAMEREKALESIRNKAILHANEKKLPLELVNMLVSDDEEATFSSLATVEKVFSSHIEQAVNERFKAGGRRDVGGGNSGTYTGPNPFAKDTLNLTEQGRLLRDNPELAKKLAAEAGIQL</sequence>
<dbReference type="Pfam" id="PF14265">
    <property type="entry name" value="DUF4355"/>
    <property type="match status" value="1"/>
</dbReference>
<dbReference type="PATRIC" id="fig|47500.9.peg.585"/>
<dbReference type="InterPro" id="IPR025580">
    <property type="entry name" value="Gp46"/>
</dbReference>
<name>A0A0M0G364_ANEMI</name>
<dbReference type="GeneID" id="42309465"/>
<dbReference type="Proteomes" id="UP000037269">
    <property type="component" value="Unassembled WGS sequence"/>
</dbReference>
<dbReference type="AlphaFoldDB" id="A0A0M0G364"/>